<evidence type="ECO:0000256" key="1">
    <source>
        <dbReference type="SAM" id="Phobius"/>
    </source>
</evidence>
<dbReference type="Proteomes" id="UP001596484">
    <property type="component" value="Unassembled WGS sequence"/>
</dbReference>
<keyword evidence="3" id="KW-1185">Reference proteome</keyword>
<feature type="transmembrane region" description="Helical" evidence="1">
    <location>
        <begin position="20"/>
        <end position="40"/>
    </location>
</feature>
<keyword evidence="1" id="KW-0812">Transmembrane</keyword>
<keyword evidence="1" id="KW-0472">Membrane</keyword>
<dbReference type="RefSeq" id="WP_378405081.1">
    <property type="nucleotide sequence ID" value="NZ_JBHTCS010000014.1"/>
</dbReference>
<accession>A0ABW2RYD1</accession>
<proteinExistence type="predicted"/>
<feature type="transmembrane region" description="Helical" evidence="1">
    <location>
        <begin position="46"/>
        <end position="65"/>
    </location>
</feature>
<keyword evidence="1" id="KW-1133">Transmembrane helix</keyword>
<evidence type="ECO:0000313" key="3">
    <source>
        <dbReference type="Proteomes" id="UP001596484"/>
    </source>
</evidence>
<sequence>MTVTAHDRTLRPDDIAPHRIRSAISIALAASVPAAASALLVTGSALAGALIAAFTIVCVGLAAVMI</sequence>
<name>A0ABW2RYD1_9NOCA</name>
<dbReference type="EMBL" id="JBHTCS010000014">
    <property type="protein sequence ID" value="MFC7448727.1"/>
    <property type="molecule type" value="Genomic_DNA"/>
</dbReference>
<evidence type="ECO:0000313" key="2">
    <source>
        <dbReference type="EMBL" id="MFC7448727.1"/>
    </source>
</evidence>
<organism evidence="2 3">
    <name type="scientific">Rhodococcus daqingensis</name>
    <dbReference type="NCBI Taxonomy" id="2479363"/>
    <lineage>
        <taxon>Bacteria</taxon>
        <taxon>Bacillati</taxon>
        <taxon>Actinomycetota</taxon>
        <taxon>Actinomycetes</taxon>
        <taxon>Mycobacteriales</taxon>
        <taxon>Nocardiaceae</taxon>
        <taxon>Rhodococcus</taxon>
    </lineage>
</organism>
<comment type="caution">
    <text evidence="2">The sequence shown here is derived from an EMBL/GenBank/DDBJ whole genome shotgun (WGS) entry which is preliminary data.</text>
</comment>
<protein>
    <submittedName>
        <fullName evidence="2">Uncharacterized protein</fullName>
    </submittedName>
</protein>
<gene>
    <name evidence="2" type="ORF">ACFQS9_12585</name>
</gene>
<reference evidence="3" key="1">
    <citation type="journal article" date="2019" name="Int. J. Syst. Evol. Microbiol.">
        <title>The Global Catalogue of Microorganisms (GCM) 10K type strain sequencing project: providing services to taxonomists for standard genome sequencing and annotation.</title>
        <authorList>
            <consortium name="The Broad Institute Genomics Platform"/>
            <consortium name="The Broad Institute Genome Sequencing Center for Infectious Disease"/>
            <person name="Wu L."/>
            <person name="Ma J."/>
        </authorList>
    </citation>
    <scope>NUCLEOTIDE SEQUENCE [LARGE SCALE GENOMIC DNA]</scope>
    <source>
        <strain evidence="3">ICMP 19430</strain>
    </source>
</reference>